<keyword evidence="2" id="KW-1185">Reference proteome</keyword>
<name>A0A8S4S1A5_9NEOP</name>
<gene>
    <name evidence="1" type="primary">jg5112</name>
    <name evidence="1" type="ORF">PAEG_LOCUS20091</name>
</gene>
<reference evidence="1" key="1">
    <citation type="submission" date="2022-03" db="EMBL/GenBank/DDBJ databases">
        <authorList>
            <person name="Lindestad O."/>
        </authorList>
    </citation>
    <scope>NUCLEOTIDE SEQUENCE</scope>
</reference>
<accession>A0A8S4S1A5</accession>
<protein>
    <submittedName>
        <fullName evidence="1">Jg5112 protein</fullName>
    </submittedName>
</protein>
<proteinExistence type="predicted"/>
<comment type="caution">
    <text evidence="1">The sequence shown here is derived from an EMBL/GenBank/DDBJ whole genome shotgun (WGS) entry which is preliminary data.</text>
</comment>
<evidence type="ECO:0000313" key="2">
    <source>
        <dbReference type="Proteomes" id="UP000838756"/>
    </source>
</evidence>
<sequence>MGWYDDADDYGIEIPTNLRKIRHLIQQPITVPSQSSPCWTKGLYQRECLPITIMLGRRVGIAIHGNCCTRDAIFPETRTPLYSLSRLVRHPQKRGRWRGGTAVF</sequence>
<dbReference type="EMBL" id="CAKXAJ010025799">
    <property type="protein sequence ID" value="CAH2244101.1"/>
    <property type="molecule type" value="Genomic_DNA"/>
</dbReference>
<organism evidence="1 2">
    <name type="scientific">Pararge aegeria aegeria</name>
    <dbReference type="NCBI Taxonomy" id="348720"/>
    <lineage>
        <taxon>Eukaryota</taxon>
        <taxon>Metazoa</taxon>
        <taxon>Ecdysozoa</taxon>
        <taxon>Arthropoda</taxon>
        <taxon>Hexapoda</taxon>
        <taxon>Insecta</taxon>
        <taxon>Pterygota</taxon>
        <taxon>Neoptera</taxon>
        <taxon>Endopterygota</taxon>
        <taxon>Lepidoptera</taxon>
        <taxon>Glossata</taxon>
        <taxon>Ditrysia</taxon>
        <taxon>Papilionoidea</taxon>
        <taxon>Nymphalidae</taxon>
        <taxon>Satyrinae</taxon>
        <taxon>Satyrini</taxon>
        <taxon>Parargina</taxon>
        <taxon>Pararge</taxon>
    </lineage>
</organism>
<evidence type="ECO:0000313" key="1">
    <source>
        <dbReference type="EMBL" id="CAH2244101.1"/>
    </source>
</evidence>
<dbReference type="AlphaFoldDB" id="A0A8S4S1A5"/>
<dbReference type="Proteomes" id="UP000838756">
    <property type="component" value="Unassembled WGS sequence"/>
</dbReference>